<accession>A0A386HP49</accession>
<dbReference type="KEGG" id="ark:D6B99_08905"/>
<keyword evidence="3" id="KW-0106">Calcium</keyword>
<dbReference type="GO" id="GO:0030246">
    <property type="term" value="F:carbohydrate binding"/>
    <property type="evidence" value="ECO:0007669"/>
    <property type="project" value="InterPro"/>
</dbReference>
<evidence type="ECO:0000256" key="2">
    <source>
        <dbReference type="ARBA" id="ARBA00011245"/>
    </source>
</evidence>
<dbReference type="OrthoDB" id="9758101at2"/>
<evidence type="ECO:0000259" key="4">
    <source>
        <dbReference type="Pfam" id="PF07971"/>
    </source>
</evidence>
<dbReference type="InterPro" id="IPR050883">
    <property type="entry name" value="PNGase"/>
</dbReference>
<evidence type="ECO:0000313" key="7">
    <source>
        <dbReference type="Proteomes" id="UP000266118"/>
    </source>
</evidence>
<dbReference type="InterPro" id="IPR041371">
    <property type="entry name" value="GH92_N"/>
</dbReference>
<dbReference type="InterPro" id="IPR005887">
    <property type="entry name" value="GH92_a_mannosidase_put"/>
</dbReference>
<dbReference type="Gene3D" id="2.70.98.10">
    <property type="match status" value="1"/>
</dbReference>
<dbReference type="PANTHER" id="PTHR12143">
    <property type="entry name" value="PEPTIDE N-GLYCANASE PNGASE -RELATED"/>
    <property type="match status" value="1"/>
</dbReference>
<dbReference type="PANTHER" id="PTHR12143:SF39">
    <property type="entry name" value="SECRETED PROTEIN"/>
    <property type="match status" value="1"/>
</dbReference>
<dbReference type="SUPFAM" id="SSF48208">
    <property type="entry name" value="Six-hairpin glycosidases"/>
    <property type="match status" value="1"/>
</dbReference>
<dbReference type="RefSeq" id="WP_119987182.1">
    <property type="nucleotide sequence ID" value="NZ_CP032489.1"/>
</dbReference>
<dbReference type="Gene3D" id="1.20.1610.10">
    <property type="entry name" value="alpha-1,2-mannosidases domains"/>
    <property type="match status" value="1"/>
</dbReference>
<dbReference type="InterPro" id="IPR014718">
    <property type="entry name" value="GH-type_carb-bd"/>
</dbReference>
<dbReference type="Pfam" id="PF17678">
    <property type="entry name" value="Glyco_hydro_92N"/>
    <property type="match status" value="1"/>
</dbReference>
<keyword evidence="7" id="KW-1185">Reference proteome</keyword>
<reference evidence="6 7" key="1">
    <citation type="submission" date="2018-09" db="EMBL/GenBank/DDBJ databases">
        <title>Arachidicoccus sp. nov., a bacterium isolated from soil.</title>
        <authorList>
            <person name="Weon H.-Y."/>
            <person name="Kwon S.-W."/>
            <person name="Lee S.A."/>
        </authorList>
    </citation>
    <scope>NUCLEOTIDE SEQUENCE [LARGE SCALE GENOMIC DNA]</scope>
    <source>
        <strain evidence="6 7">KIS59-12</strain>
    </source>
</reference>
<dbReference type="InterPro" id="IPR012939">
    <property type="entry name" value="Glyco_hydro_92"/>
</dbReference>
<proteinExistence type="predicted"/>
<dbReference type="Gene3D" id="3.30.2080.10">
    <property type="entry name" value="GH92 mannosidase domain"/>
    <property type="match status" value="1"/>
</dbReference>
<evidence type="ECO:0000313" key="6">
    <source>
        <dbReference type="EMBL" id="AYD47707.1"/>
    </source>
</evidence>
<evidence type="ECO:0000259" key="5">
    <source>
        <dbReference type="Pfam" id="PF17678"/>
    </source>
</evidence>
<name>A0A386HP49_9BACT</name>
<gene>
    <name evidence="6" type="ORF">D6B99_08905</name>
</gene>
<protein>
    <submittedName>
        <fullName evidence="6">Glycoside hydrolase family 92 protein</fullName>
    </submittedName>
</protein>
<feature type="domain" description="Glycosyl hydrolase family 92" evidence="4">
    <location>
        <begin position="297"/>
        <end position="795"/>
    </location>
</feature>
<evidence type="ECO:0000256" key="3">
    <source>
        <dbReference type="ARBA" id="ARBA00022837"/>
    </source>
</evidence>
<comment type="cofactor">
    <cofactor evidence="1">
        <name>Ca(2+)</name>
        <dbReference type="ChEBI" id="CHEBI:29108"/>
    </cofactor>
</comment>
<dbReference type="InterPro" id="IPR008928">
    <property type="entry name" value="6-hairpin_glycosidase_sf"/>
</dbReference>
<dbReference type="Pfam" id="PF07971">
    <property type="entry name" value="Glyco_hydro_92"/>
    <property type="match status" value="1"/>
</dbReference>
<dbReference type="Gene3D" id="1.20.1050.60">
    <property type="entry name" value="alpha-1,2-mannosidase"/>
    <property type="match status" value="1"/>
</dbReference>
<feature type="domain" description="Glycosyl hydrolase family 92 N-terminal" evidence="5">
    <location>
        <begin position="40"/>
        <end position="291"/>
    </location>
</feature>
<organism evidence="6 7">
    <name type="scientific">Arachidicoccus soli</name>
    <dbReference type="NCBI Taxonomy" id="2341117"/>
    <lineage>
        <taxon>Bacteria</taxon>
        <taxon>Pseudomonadati</taxon>
        <taxon>Bacteroidota</taxon>
        <taxon>Chitinophagia</taxon>
        <taxon>Chitinophagales</taxon>
        <taxon>Chitinophagaceae</taxon>
        <taxon>Arachidicoccus</taxon>
    </lineage>
</organism>
<dbReference type="NCBIfam" id="TIGR01180">
    <property type="entry name" value="aman2_put"/>
    <property type="match status" value="1"/>
</dbReference>
<dbReference type="GO" id="GO:0000224">
    <property type="term" value="F:peptide-N4-(N-acetyl-beta-glucosaminyl)asparagine amidase activity"/>
    <property type="evidence" value="ECO:0007669"/>
    <property type="project" value="TreeGrafter"/>
</dbReference>
<dbReference type="EMBL" id="CP032489">
    <property type="protein sequence ID" value="AYD47707.1"/>
    <property type="molecule type" value="Genomic_DNA"/>
</dbReference>
<evidence type="ECO:0000256" key="1">
    <source>
        <dbReference type="ARBA" id="ARBA00001913"/>
    </source>
</evidence>
<dbReference type="AlphaFoldDB" id="A0A386HP49"/>
<dbReference type="GO" id="GO:0005975">
    <property type="term" value="P:carbohydrate metabolic process"/>
    <property type="evidence" value="ECO:0007669"/>
    <property type="project" value="InterPro"/>
</dbReference>
<dbReference type="GO" id="GO:0006516">
    <property type="term" value="P:glycoprotein catabolic process"/>
    <property type="evidence" value="ECO:0007669"/>
    <property type="project" value="TreeGrafter"/>
</dbReference>
<dbReference type="GO" id="GO:0005829">
    <property type="term" value="C:cytosol"/>
    <property type="evidence" value="ECO:0007669"/>
    <property type="project" value="TreeGrafter"/>
</dbReference>
<sequence length="841" mass="96083">MILFPIHKYKWMILGLLHLAFLIGSYSLFAQSSQPGLVDYVQPLSGTANATTISALKHSETGSETAGNTIPDVGLPFSMVNFTPQTRFSEQKCIAPYKYSDTLFSGIRATHWLSGSCTQDYGSLTMMATTGHLQMKDSVIGFKHNWETLTPYYYQIDIPGKYKIEVSASYRSGIVVFTMNCDDSLFVSVHPNSDFGEGRVFSSGEQNAFFATNPVHRIYQGWGQSAGFNGDFYFKLSRKPLRVVYLDNNGNRQSEKVSNSENVSYQGLSSKVYLGYYLHKGEQLKLRIGNSFSSLLGAKRNLESEIGEKEMDVIKRNAKAIWESHLDQIVIRTKDEKLKHIFYTCLYHSMQQPRLFSDVDGYYPKFSGHYELERLSSQYIQSGQGYYDDFSMWDIYRAELPLYEILQPNFIDQLVNSLILKAQQGGWLPIFPCWNNYTAAMIGDHAIAFIASAYNKGIRNYDIKAAYKFMRKNSFQIADSTDYYNGMGRRALDSYLKYGYIPLEDSVPIAFHKKEQVSRSLEYYYDDYALSSVAKSLGYQKDYAILRRRSLNYYKVFDTSVNSVRGRYINGKWIAHFDPEARESFITEGTPHQLSFYVPQDVHGLIKLMGGQKKMIESLDELFQNGGYWHGNEPGQQIPFMYNYTKEPYKTTERVHHILNQEYSQGPGGLGGNDDAGQMSAWYVFASMGFYPLDPVSGRYLICTPLFDTIVIRPNGILLSIRKGNDAMQNSKMTLYEVPKSDAINETVKFKKPMNFNGSFSIICHRSSTHARYIEKIELDNKPYTKNYFDHTLFQNLGGENETKIADSDGGNKIMKNTGHRMDIWIVDNHTNWATRVADQP</sequence>
<dbReference type="Proteomes" id="UP000266118">
    <property type="component" value="Chromosome"/>
</dbReference>
<keyword evidence="6" id="KW-0378">Hydrolase</keyword>
<comment type="subunit">
    <text evidence="2">Monomer.</text>
</comment>